<sequence>MSFIRICLILLVTFSFGLAQDLSHVPLRIGIAPHSSPRIIFESHQDLKLFLEAYFQRPVQIMTAKSFSEFSKKCNQGESYDMILTSPNLALLAQRLASYIPLMTYTKGLETIILSRSQDVLTKAPKPLRVAGQDPVSFATLCAEEWLESQGLREGRDLNYVYYISASDSLATILVKGEVDLAIMSLPNYLKLSDELRAHVTILYHSSARPSRIFLAKESNGVSVEEWGNALRAFSKSPEGLKHLETTKLEAFQMLTPDALEDLNSIANKTLKRLGQ</sequence>
<dbReference type="Proteomes" id="UP000196005">
    <property type="component" value="Chromosome"/>
</dbReference>
<dbReference type="KEGG" id="suls:Sdiek1_1091"/>
<protein>
    <submittedName>
        <fullName evidence="1">Uncharacterized protein</fullName>
    </submittedName>
</protein>
<keyword evidence="2" id="KW-1185">Reference proteome</keyword>
<dbReference type="OrthoDB" id="9179880at2"/>
<dbReference type="AlphaFoldDB" id="A0A1Y0HJH1"/>
<gene>
    <name evidence="1" type="ORF">Sdiek1_1091</name>
</gene>
<dbReference type="EMBL" id="CP021416">
    <property type="protein sequence ID" value="ARU48257.1"/>
    <property type="molecule type" value="Genomic_DNA"/>
</dbReference>
<accession>A0A1Y0HJH1</accession>
<name>A0A1Y0HJH1_9BACT</name>
<dbReference type="RefSeq" id="WP_087438244.1">
    <property type="nucleotide sequence ID" value="NZ_CP021416.1"/>
</dbReference>
<dbReference type="Pfam" id="PF12974">
    <property type="entry name" value="Phosphonate-bd"/>
    <property type="match status" value="1"/>
</dbReference>
<reference evidence="2" key="1">
    <citation type="submission" date="2017-05" db="EMBL/GenBank/DDBJ databases">
        <title>Dechlorination kinetics govern the competition between two new strains of the genus Sulfurospirillum.</title>
        <authorList>
            <person name="Buttet G.F."/>
            <person name="Murray A.M."/>
            <person name="Goris T."/>
            <person name="Burion M."/>
            <person name="Lin B."/>
            <person name="Rolle M."/>
            <person name="Maillard J."/>
        </authorList>
    </citation>
    <scope>NUCLEOTIDE SEQUENCE [LARGE SCALE GENOMIC DNA]</scope>
    <source>
        <strain evidence="2">SL2-1</strain>
    </source>
</reference>
<organism evidence="1 2">
    <name type="scientific">Sulfurospirillum diekertiae</name>
    <dbReference type="NCBI Taxonomy" id="1854492"/>
    <lineage>
        <taxon>Bacteria</taxon>
        <taxon>Pseudomonadati</taxon>
        <taxon>Campylobacterota</taxon>
        <taxon>Epsilonproteobacteria</taxon>
        <taxon>Campylobacterales</taxon>
        <taxon>Sulfurospirillaceae</taxon>
        <taxon>Sulfurospirillum</taxon>
    </lineage>
</organism>
<evidence type="ECO:0000313" key="1">
    <source>
        <dbReference type="EMBL" id="ARU48257.1"/>
    </source>
</evidence>
<proteinExistence type="predicted"/>
<evidence type="ECO:0000313" key="2">
    <source>
        <dbReference type="Proteomes" id="UP000196005"/>
    </source>
</evidence>